<evidence type="ECO:0000313" key="1">
    <source>
        <dbReference type="EMBL" id="MDO7788584.1"/>
    </source>
</evidence>
<dbReference type="EMBL" id="JARPTC010000022">
    <property type="protein sequence ID" value="MDO7788584.1"/>
    <property type="molecule type" value="Genomic_DNA"/>
</dbReference>
<reference evidence="1" key="2">
    <citation type="submission" date="2023-03" db="EMBL/GenBank/DDBJ databases">
        <authorList>
            <person name="Zhang Z."/>
        </authorList>
    </citation>
    <scope>NUCLEOTIDE SEQUENCE</scope>
    <source>
        <strain evidence="1">DSA</strain>
    </source>
</reference>
<organism evidence="1 2">
    <name type="scientific">Desulforamulus aquiferis</name>
    <dbReference type="NCBI Taxonomy" id="1397668"/>
    <lineage>
        <taxon>Bacteria</taxon>
        <taxon>Bacillati</taxon>
        <taxon>Bacillota</taxon>
        <taxon>Clostridia</taxon>
        <taxon>Eubacteriales</taxon>
        <taxon>Peptococcaceae</taxon>
        <taxon>Desulforamulus</taxon>
    </lineage>
</organism>
<evidence type="ECO:0008006" key="3">
    <source>
        <dbReference type="Google" id="ProtNLM"/>
    </source>
</evidence>
<protein>
    <recommendedName>
        <fullName evidence="3">Lrp/AsnC family transcriptional regulator</fullName>
    </recommendedName>
</protein>
<comment type="caution">
    <text evidence="1">The sequence shown here is derived from an EMBL/GenBank/DDBJ whole genome shotgun (WGS) entry which is preliminary data.</text>
</comment>
<gene>
    <name evidence="1" type="ORF">P6N53_15255</name>
</gene>
<proteinExistence type="predicted"/>
<name>A0AAW7ZFK6_9FIRM</name>
<evidence type="ECO:0000313" key="2">
    <source>
        <dbReference type="Proteomes" id="UP001172911"/>
    </source>
</evidence>
<accession>A0AAW7ZFK6</accession>
<reference evidence="1" key="1">
    <citation type="journal article" date="2023" name="J. Hazard. Mater.">
        <title>Anaerobic biodegradation of pyrene and benzo[a]pyrene by a new sulfate-reducing Desulforamulus aquiferis strain DSA.</title>
        <authorList>
            <person name="Zhang Z."/>
            <person name="Sun J."/>
            <person name="Gong X."/>
            <person name="Wang C."/>
            <person name="Wang H."/>
        </authorList>
    </citation>
    <scope>NUCLEOTIDE SEQUENCE</scope>
    <source>
        <strain evidence="1">DSA</strain>
    </source>
</reference>
<dbReference type="Proteomes" id="UP001172911">
    <property type="component" value="Unassembled WGS sequence"/>
</dbReference>
<sequence>MGTRAYFLVNVVDEVNQQEFVNILRELEDMVEVDFVDPVVGEWDMVIMIEAPITVEAVARKLEGLAWIKELKTLKIVSLFERHRGSKKELLAALQHKGE</sequence>
<dbReference type="AlphaFoldDB" id="A0AAW7ZFK6"/>
<keyword evidence="2" id="KW-1185">Reference proteome</keyword>
<dbReference type="RefSeq" id="WP_304544646.1">
    <property type="nucleotide sequence ID" value="NZ_JARPTC010000022.1"/>
</dbReference>
<dbReference type="Gene3D" id="3.30.70.920">
    <property type="match status" value="1"/>
</dbReference>